<dbReference type="PROSITE" id="PS60002">
    <property type="entry name" value="PHOSPHOKETOLASE_1"/>
    <property type="match status" value="1"/>
</dbReference>
<dbReference type="InterPro" id="IPR018970">
    <property type="entry name" value="Xul5P/Fru6P_PKetolase_N"/>
</dbReference>
<evidence type="ECO:0000259" key="7">
    <source>
        <dbReference type="Pfam" id="PF09363"/>
    </source>
</evidence>
<dbReference type="InterPro" id="IPR019790">
    <property type="entry name" value="Xul5P/Fru6P_PKetolase_CS"/>
</dbReference>
<proteinExistence type="inferred from homology"/>
<name>A0A1H7KMZ5_9PROT</name>
<dbReference type="GO" id="GO:0016832">
    <property type="term" value="F:aldehyde-lyase activity"/>
    <property type="evidence" value="ECO:0007669"/>
    <property type="project" value="UniProtKB-UniRule"/>
</dbReference>
<dbReference type="InterPro" id="IPR023962">
    <property type="entry name" value="Phosphoketolase"/>
</dbReference>
<organism evidence="9 10">
    <name type="scientific">Nitrosovibrio tenuis</name>
    <dbReference type="NCBI Taxonomy" id="1233"/>
    <lineage>
        <taxon>Bacteria</taxon>
        <taxon>Pseudomonadati</taxon>
        <taxon>Pseudomonadota</taxon>
        <taxon>Betaproteobacteria</taxon>
        <taxon>Nitrosomonadales</taxon>
        <taxon>Nitrosomonadaceae</taxon>
        <taxon>Nitrosovibrio</taxon>
    </lineage>
</organism>
<dbReference type="PANTHER" id="PTHR31273:SF0">
    <property type="entry name" value="PHOSPHOKETOLASE-RELATED"/>
    <property type="match status" value="1"/>
</dbReference>
<dbReference type="InterPro" id="IPR029061">
    <property type="entry name" value="THDP-binding"/>
</dbReference>
<dbReference type="NCBIfam" id="NF003617">
    <property type="entry name" value="PRK05261.1-2"/>
    <property type="match status" value="1"/>
</dbReference>
<dbReference type="InterPro" id="IPR009014">
    <property type="entry name" value="Transketo_C/PFOR_II"/>
</dbReference>
<gene>
    <name evidence="9" type="ORF">SAMN05216387_103283</name>
</gene>
<comment type="similarity">
    <text evidence="2 5">Belongs to the XFP family.</text>
</comment>
<feature type="region of interest" description="Disordered" evidence="6">
    <location>
        <begin position="1"/>
        <end position="23"/>
    </location>
</feature>
<dbReference type="Pfam" id="PF09364">
    <property type="entry name" value="XFP_N"/>
    <property type="match status" value="1"/>
</dbReference>
<keyword evidence="4 5" id="KW-0456">Lyase</keyword>
<evidence type="ECO:0000259" key="8">
    <source>
        <dbReference type="Pfam" id="PF09364"/>
    </source>
</evidence>
<dbReference type="AlphaFoldDB" id="A0A1H7KMZ5"/>
<dbReference type="InterPro" id="IPR018969">
    <property type="entry name" value="Xul5P/Fru6P_PKetolase_C"/>
</dbReference>
<dbReference type="CDD" id="cd02011">
    <property type="entry name" value="TPP_PK"/>
    <property type="match status" value="1"/>
</dbReference>
<dbReference type="HAMAP" id="MF_01403">
    <property type="entry name" value="Phosphoketolase"/>
    <property type="match status" value="1"/>
</dbReference>
<evidence type="ECO:0000256" key="2">
    <source>
        <dbReference type="ARBA" id="ARBA00005623"/>
    </source>
</evidence>
<dbReference type="Pfam" id="PF09363">
    <property type="entry name" value="XFP_C"/>
    <property type="match status" value="1"/>
</dbReference>
<keyword evidence="10" id="KW-1185">Reference proteome</keyword>
<keyword evidence="3 5" id="KW-0786">Thiamine pyrophosphate</keyword>
<dbReference type="Pfam" id="PF03894">
    <property type="entry name" value="XFP"/>
    <property type="match status" value="1"/>
</dbReference>
<dbReference type="FunFam" id="3.40.50.970:FF:000091">
    <property type="entry name" value="Xylulose-5-phosphate/fructose-6-phosphate phosphoketolase"/>
    <property type="match status" value="1"/>
</dbReference>
<reference evidence="9 10" key="1">
    <citation type="submission" date="2016-10" db="EMBL/GenBank/DDBJ databases">
        <authorList>
            <person name="de Groot N.N."/>
        </authorList>
    </citation>
    <scope>NUCLEOTIDE SEQUENCE [LARGE SCALE GENOMIC DNA]</scope>
    <source>
        <strain evidence="9 10">Nv1</strain>
    </source>
</reference>
<dbReference type="PANTHER" id="PTHR31273">
    <property type="entry name" value="PHOSPHOKETOLASE-RELATED"/>
    <property type="match status" value="1"/>
</dbReference>
<evidence type="ECO:0000313" key="10">
    <source>
        <dbReference type="Proteomes" id="UP000198620"/>
    </source>
</evidence>
<evidence type="ECO:0000256" key="1">
    <source>
        <dbReference type="ARBA" id="ARBA00001964"/>
    </source>
</evidence>
<dbReference type="Proteomes" id="UP000198620">
    <property type="component" value="Unassembled WGS sequence"/>
</dbReference>
<dbReference type="InterPro" id="IPR005593">
    <property type="entry name" value="Xul5P/Fru6P_PKetolase"/>
</dbReference>
<evidence type="ECO:0000256" key="6">
    <source>
        <dbReference type="SAM" id="MobiDB-lite"/>
    </source>
</evidence>
<feature type="domain" description="Xylulose 5-phosphate/Fructose 6-phosphate phosphoketolase N-terminal" evidence="8">
    <location>
        <begin position="28"/>
        <end position="390"/>
    </location>
</feature>
<dbReference type="PIRSF" id="PIRSF017245">
    <property type="entry name" value="Phosphoketolase"/>
    <property type="match status" value="1"/>
</dbReference>
<dbReference type="SUPFAM" id="SSF52518">
    <property type="entry name" value="Thiamin diphosphate-binding fold (THDP-binding)"/>
    <property type="match status" value="2"/>
</dbReference>
<dbReference type="GO" id="GO:0005975">
    <property type="term" value="P:carbohydrate metabolic process"/>
    <property type="evidence" value="ECO:0007669"/>
    <property type="project" value="InterPro"/>
</dbReference>
<dbReference type="InterPro" id="IPR019789">
    <property type="entry name" value="Xul5P/Fru6P_PKetolase_ThDP_BS"/>
</dbReference>
<feature type="compositionally biased region" description="Polar residues" evidence="6">
    <location>
        <begin position="11"/>
        <end position="22"/>
    </location>
</feature>
<dbReference type="EC" id="4.1.2.-" evidence="5"/>
<dbReference type="PROSITE" id="PS60003">
    <property type="entry name" value="PHOSPHOKETOLASE_2"/>
    <property type="match status" value="1"/>
</dbReference>
<evidence type="ECO:0000313" key="9">
    <source>
        <dbReference type="EMBL" id="SEK88138.1"/>
    </source>
</evidence>
<dbReference type="Gene3D" id="3.40.50.920">
    <property type="match status" value="1"/>
</dbReference>
<dbReference type="STRING" id="1233.SAMN05216387_103283"/>
<comment type="cofactor">
    <cofactor evidence="1 5">
        <name>thiamine diphosphate</name>
        <dbReference type="ChEBI" id="CHEBI:58937"/>
    </cofactor>
</comment>
<dbReference type="NCBIfam" id="NF003619">
    <property type="entry name" value="PRK05261.1-4"/>
    <property type="match status" value="1"/>
</dbReference>
<accession>A0A1H7KMZ5</accession>
<feature type="domain" description="Xylulose 5-phosphate/Fructose 6-phosphate phosphoketolase C-terminal" evidence="7">
    <location>
        <begin position="608"/>
        <end position="809"/>
    </location>
</feature>
<dbReference type="NCBIfam" id="NF003621">
    <property type="entry name" value="PRK05261.1-6"/>
    <property type="match status" value="1"/>
</dbReference>
<dbReference type="EMBL" id="FOBH01000003">
    <property type="protein sequence ID" value="SEK88138.1"/>
    <property type="molecule type" value="Genomic_DNA"/>
</dbReference>
<sequence length="814" mass="91746">MQAVRRFKENPVNQAQQVTETESAPLDADGLRKIHAYWRAANYLSVGQIYLLDNPLLKKPLTLSDIKPRLLGHWGTTPGLNFIYAHLNRIIKKHDLDMIYIAGPGHGGPAMVANTWLEGSYSEFYPRVSRDAKGMQRLFKQFSFPGGIPSHVAPETPGSIHEGGELGYALAHAFGAAFDNPDLVVACVIGDGEAETGPLAASWHSNKFLNPARDGAVLPILHLNGYKIASPTVLSRISHEELEDLLLGYGYQTYFVEGSDPAVMHQAMAGTLDTVIGKIRSIQAEARATDMASAITYPRWPMIVLRSPKGWTGPKEVDGKKVEDYWRSHQVPIAKIGSKPEHLKLLEDWMKSYGPDELFDVDGILVPELAALAPEGKRRMGANPHANGGLLLKDLEMPNFRDYAIAVPKPGSTVAESTREMGKFLRDVMKLNLGSRNFRVMAPDETSSNRLDALFEMTERTWVAKTLPEDEHLSPDGRVMEILSEHICQGWLEGYLLTGRHGLFSCYEAFIHIVDSMFNQHAKWLKVTSREIPWRAPIASLNYLLTSHVWQQDHNGFSHQDPGFIDHVVNKKADIIRIYLPPDTNTLLFITDKCLRSRNLINVIVAGKQPELQWLDLDAAIKHCTAGIGIWTWASNDLGDEPDAVLGCAGDVPTLETLAAVDLLHHHVPELKVRVINVVDLMTLQPQQEHPHGLSDRDFDTLFTTCKPIIFAYHGYPWLIHRLTYRRTNHENLHVRGYKEEGTTTTPFDMTVRNDLDRFHLVMDVIDRVPKLGYKAAYLKQLMRDKLIEHQQYITHYGEDMPEIRNWHWRSSDS</sequence>
<dbReference type="OrthoDB" id="9768449at2"/>
<protein>
    <recommendedName>
        <fullName evidence="5">Probable phosphoketolase</fullName>
        <ecNumber evidence="5">4.1.2.-</ecNumber>
    </recommendedName>
</protein>
<dbReference type="Gene3D" id="3.40.50.970">
    <property type="match status" value="2"/>
</dbReference>
<evidence type="ECO:0000256" key="4">
    <source>
        <dbReference type="ARBA" id="ARBA00023239"/>
    </source>
</evidence>
<evidence type="ECO:0000256" key="3">
    <source>
        <dbReference type="ARBA" id="ARBA00023052"/>
    </source>
</evidence>
<evidence type="ECO:0000256" key="5">
    <source>
        <dbReference type="HAMAP-Rule" id="MF_01403"/>
    </source>
</evidence>
<dbReference type="NCBIfam" id="NF003616">
    <property type="entry name" value="PRK05261.1-1"/>
    <property type="match status" value="1"/>
</dbReference>